<protein>
    <submittedName>
        <fullName evidence="1">Uncharacterized protein</fullName>
    </submittedName>
</protein>
<dbReference type="InParanoid" id="A0A1Z5RJX7"/>
<accession>A0A1Z5RJX7</accession>
<organism evidence="1 2">
    <name type="scientific">Sorghum bicolor</name>
    <name type="common">Sorghum</name>
    <name type="synonym">Sorghum vulgare</name>
    <dbReference type="NCBI Taxonomy" id="4558"/>
    <lineage>
        <taxon>Eukaryota</taxon>
        <taxon>Viridiplantae</taxon>
        <taxon>Streptophyta</taxon>
        <taxon>Embryophyta</taxon>
        <taxon>Tracheophyta</taxon>
        <taxon>Spermatophyta</taxon>
        <taxon>Magnoliopsida</taxon>
        <taxon>Liliopsida</taxon>
        <taxon>Poales</taxon>
        <taxon>Poaceae</taxon>
        <taxon>PACMAD clade</taxon>
        <taxon>Panicoideae</taxon>
        <taxon>Andropogonodae</taxon>
        <taxon>Andropogoneae</taxon>
        <taxon>Sorghinae</taxon>
        <taxon>Sorghum</taxon>
    </lineage>
</organism>
<name>A0A1Z5RJX7_SORBI</name>
<dbReference type="Gramene" id="OQU84052">
    <property type="protein sequence ID" value="OQU84052"/>
    <property type="gene ID" value="SORBI_3005G221250"/>
</dbReference>
<reference evidence="2" key="2">
    <citation type="journal article" date="2018" name="Plant J.">
        <title>The Sorghum bicolor reference genome: improved assembly, gene annotations, a transcriptome atlas, and signatures of genome organization.</title>
        <authorList>
            <person name="McCormick R.F."/>
            <person name="Truong S.K."/>
            <person name="Sreedasyam A."/>
            <person name="Jenkins J."/>
            <person name="Shu S."/>
            <person name="Sims D."/>
            <person name="Kennedy M."/>
            <person name="Amirebrahimi M."/>
            <person name="Weers B.D."/>
            <person name="McKinley B."/>
            <person name="Mattison A."/>
            <person name="Morishige D.T."/>
            <person name="Grimwood J."/>
            <person name="Schmutz J."/>
            <person name="Mullet J.E."/>
        </authorList>
    </citation>
    <scope>NUCLEOTIDE SEQUENCE [LARGE SCALE GENOMIC DNA]</scope>
    <source>
        <strain evidence="2">cv. BTx623</strain>
    </source>
</reference>
<evidence type="ECO:0000313" key="2">
    <source>
        <dbReference type="Proteomes" id="UP000000768"/>
    </source>
</evidence>
<dbReference type="Proteomes" id="UP000000768">
    <property type="component" value="Chromosome 5"/>
</dbReference>
<dbReference type="EMBL" id="CM000764">
    <property type="protein sequence ID" value="OQU84052.1"/>
    <property type="molecule type" value="Genomic_DNA"/>
</dbReference>
<sequence length="62" mass="7280">MEYIYDRVVDRYDNAREPRRSTRSMEFEQANNGVKLPCFRSAAAVVPRRSGLRHLIHVNFAL</sequence>
<evidence type="ECO:0000313" key="1">
    <source>
        <dbReference type="EMBL" id="OQU84052.1"/>
    </source>
</evidence>
<proteinExistence type="predicted"/>
<reference evidence="1 2" key="1">
    <citation type="journal article" date="2009" name="Nature">
        <title>The Sorghum bicolor genome and the diversification of grasses.</title>
        <authorList>
            <person name="Paterson A.H."/>
            <person name="Bowers J.E."/>
            <person name="Bruggmann R."/>
            <person name="Dubchak I."/>
            <person name="Grimwood J."/>
            <person name="Gundlach H."/>
            <person name="Haberer G."/>
            <person name="Hellsten U."/>
            <person name="Mitros T."/>
            <person name="Poliakov A."/>
            <person name="Schmutz J."/>
            <person name="Spannagl M."/>
            <person name="Tang H."/>
            <person name="Wang X."/>
            <person name="Wicker T."/>
            <person name="Bharti A.K."/>
            <person name="Chapman J."/>
            <person name="Feltus F.A."/>
            <person name="Gowik U."/>
            <person name="Grigoriev I.V."/>
            <person name="Lyons E."/>
            <person name="Maher C.A."/>
            <person name="Martis M."/>
            <person name="Narechania A."/>
            <person name="Otillar R.P."/>
            <person name="Penning B.W."/>
            <person name="Salamov A.A."/>
            <person name="Wang Y."/>
            <person name="Zhang L."/>
            <person name="Carpita N.C."/>
            <person name="Freeling M."/>
            <person name="Gingle A.R."/>
            <person name="Hash C.T."/>
            <person name="Keller B."/>
            <person name="Klein P."/>
            <person name="Kresovich S."/>
            <person name="McCann M.C."/>
            <person name="Ming R."/>
            <person name="Peterson D.G."/>
            <person name="Mehboob-ur-Rahman"/>
            <person name="Ware D."/>
            <person name="Westhoff P."/>
            <person name="Mayer K.F."/>
            <person name="Messing J."/>
            <person name="Rokhsar D.S."/>
        </authorList>
    </citation>
    <scope>NUCLEOTIDE SEQUENCE [LARGE SCALE GENOMIC DNA]</scope>
    <source>
        <strain evidence="2">cv. BTx623</strain>
    </source>
</reference>
<dbReference type="AlphaFoldDB" id="A0A1Z5RJX7"/>
<gene>
    <name evidence="1" type="ORF">SORBI_3005G221250</name>
</gene>
<keyword evidence="2" id="KW-1185">Reference proteome</keyword>